<feature type="domain" description="N-acetyltransferase" evidence="3">
    <location>
        <begin position="4"/>
        <end position="166"/>
    </location>
</feature>
<dbReference type="OrthoDB" id="510731at2"/>
<keyword evidence="5" id="KW-1185">Reference proteome</keyword>
<dbReference type="RefSeq" id="WP_083395700.1">
    <property type="nucleotide sequence ID" value="NZ_FNSV01000005.1"/>
</dbReference>
<dbReference type="InterPro" id="IPR000182">
    <property type="entry name" value="GNAT_dom"/>
</dbReference>
<dbReference type="Gene3D" id="3.40.630.30">
    <property type="match status" value="2"/>
</dbReference>
<reference evidence="5" key="1">
    <citation type="submission" date="2016-10" db="EMBL/GenBank/DDBJ databases">
        <authorList>
            <person name="Varghese N."/>
            <person name="Submissions S."/>
        </authorList>
    </citation>
    <scope>NUCLEOTIDE SEQUENCE [LARGE SCALE GENOMIC DNA]</scope>
    <source>
        <strain evidence="5">DSM 44498</strain>
    </source>
</reference>
<dbReference type="SUPFAM" id="SSF55729">
    <property type="entry name" value="Acyl-CoA N-acyltransferases (Nat)"/>
    <property type="match status" value="2"/>
</dbReference>
<dbReference type="Proteomes" id="UP000183561">
    <property type="component" value="Unassembled WGS sequence"/>
</dbReference>
<dbReference type="InterPro" id="IPR016181">
    <property type="entry name" value="Acyl_CoA_acyltransferase"/>
</dbReference>
<keyword evidence="1 4" id="KW-0808">Transferase</keyword>
<dbReference type="InterPro" id="IPR050832">
    <property type="entry name" value="Bact_Acetyltransf"/>
</dbReference>
<sequence>MTELQIREATPDDAPMCGRIMFDAFEALATRHHFPIEAGTPQLADFQIKAMLDTDGIYGLVAERDGHIVGSALQDERGKIVGIGPVTVDPAASDAGAGRALMNALLERSREREVAGVRLVQTTYNYRSFSLYAKLGFAVRELLSVFQGTAHGSAIPGAVVRAATPDDIAACDEICRQVHGHDRHGELQQWVGAGTARVVERGGRITGYATGFGYIWHAVGQADDDVIALLAGADEFTGLGFLVPSRNTRLMAWCFDAGLQLVQQSTLMTTGLYNEPQGAWLPSIGY</sequence>
<dbReference type="CDD" id="cd04301">
    <property type="entry name" value="NAT_SF"/>
    <property type="match status" value="1"/>
</dbReference>
<dbReference type="GO" id="GO:0016747">
    <property type="term" value="F:acyltransferase activity, transferring groups other than amino-acyl groups"/>
    <property type="evidence" value="ECO:0007669"/>
    <property type="project" value="InterPro"/>
</dbReference>
<gene>
    <name evidence="4" type="ORF">SAMN04490239_5876</name>
</gene>
<evidence type="ECO:0000256" key="1">
    <source>
        <dbReference type="ARBA" id="ARBA00022679"/>
    </source>
</evidence>
<evidence type="ECO:0000313" key="4">
    <source>
        <dbReference type="EMBL" id="SEC89408.1"/>
    </source>
</evidence>
<organism evidence="4 5">
    <name type="scientific">Rhodococcus koreensis</name>
    <dbReference type="NCBI Taxonomy" id="99653"/>
    <lineage>
        <taxon>Bacteria</taxon>
        <taxon>Bacillati</taxon>
        <taxon>Actinomycetota</taxon>
        <taxon>Actinomycetes</taxon>
        <taxon>Mycobacteriales</taxon>
        <taxon>Nocardiaceae</taxon>
        <taxon>Rhodococcus</taxon>
    </lineage>
</organism>
<proteinExistence type="predicted"/>
<keyword evidence="2" id="KW-0012">Acyltransferase</keyword>
<evidence type="ECO:0000259" key="3">
    <source>
        <dbReference type="PROSITE" id="PS51186"/>
    </source>
</evidence>
<dbReference type="PROSITE" id="PS51186">
    <property type="entry name" value="GNAT"/>
    <property type="match status" value="1"/>
</dbReference>
<evidence type="ECO:0000256" key="2">
    <source>
        <dbReference type="ARBA" id="ARBA00023315"/>
    </source>
</evidence>
<protein>
    <submittedName>
        <fullName evidence="4">Predicted N-acetyltransferase YhbS</fullName>
    </submittedName>
</protein>
<name>A0A1H4W9J0_9NOCA</name>
<accession>A0A1H4W9J0</accession>
<dbReference type="AlphaFoldDB" id="A0A1H4W9J0"/>
<dbReference type="Pfam" id="PF00583">
    <property type="entry name" value="Acetyltransf_1"/>
    <property type="match status" value="1"/>
</dbReference>
<dbReference type="EMBL" id="FNSV01000005">
    <property type="protein sequence ID" value="SEC89408.1"/>
    <property type="molecule type" value="Genomic_DNA"/>
</dbReference>
<evidence type="ECO:0000313" key="5">
    <source>
        <dbReference type="Proteomes" id="UP000183561"/>
    </source>
</evidence>
<dbReference type="PANTHER" id="PTHR43877">
    <property type="entry name" value="AMINOALKYLPHOSPHONATE N-ACETYLTRANSFERASE-RELATED-RELATED"/>
    <property type="match status" value="1"/>
</dbReference>